<dbReference type="Proteomes" id="UP000306102">
    <property type="component" value="Unassembled WGS sequence"/>
</dbReference>
<feature type="chain" id="PRO_5020971105" description="DUF3741 domain-containing protein" evidence="2">
    <location>
        <begin position="26"/>
        <end position="591"/>
    </location>
</feature>
<dbReference type="PANTHER" id="PTHR33924">
    <property type="entry name" value="CATION-TRANSPORTING ATPASE"/>
    <property type="match status" value="1"/>
</dbReference>
<evidence type="ECO:0000256" key="1">
    <source>
        <dbReference type="SAM" id="MobiDB-lite"/>
    </source>
</evidence>
<accession>A0A4S4E8T8</accession>
<evidence type="ECO:0008006" key="5">
    <source>
        <dbReference type="Google" id="ProtNLM"/>
    </source>
</evidence>
<evidence type="ECO:0000313" key="4">
    <source>
        <dbReference type="Proteomes" id="UP000306102"/>
    </source>
</evidence>
<sequence length="591" mass="65619">MAIFEFLPNFISIWLCLEVCEVVLETKCFSICATGIDTHYPKSTEMIKAKHHPFSVEKEKSDEVSKDATKTISDFTRAEITAMVDPAARSLDLNTEVCVANNSASGDTLACSNKLSSFGKDDIGHDVNLPTSRGFGWDLNAEDVSNSLNQDPFYPYKNHENLKSGDASECGSTTGPLEEKDPMRVWKEMKQNGFLSSSHGGIPVPKPRGRKSKSDGLKKKMELAKREQVDRFAKIAAPSGLLNELNPGIINHVRNSKQVHSIIEALVRSEKLENRHAKQANSTKSGTKEITDRKDKENVNDLGINRVGLSHDDGSLSTLSASESVLFNHSRRHSDLSKLERWTFGKTSCSSSHANQDNKDDILALKLSSSITMASENTSSLSNEESANLTSVSSLSVKAASVASQWLELLHQDTKGRLAALRRSKKRVQSVIHTELPFLMSREFSCNQENDPYVMKNSAAGCSDNASVHADVHQARWSALFEQMDKGLSEEEKQLESWLNQVKEMQLHCERGLQHFHYSAFQDSQWLGTSDNNSSYSVLTSAYMRYSLKSPQNCRLEEVNNSERELAITAAAASIYSTCNFLLSTENLPCF</sequence>
<feature type="region of interest" description="Disordered" evidence="1">
    <location>
        <begin position="194"/>
        <end position="217"/>
    </location>
</feature>
<keyword evidence="4" id="KW-1185">Reference proteome</keyword>
<feature type="region of interest" description="Disordered" evidence="1">
    <location>
        <begin position="274"/>
        <end position="297"/>
    </location>
</feature>
<dbReference type="AlphaFoldDB" id="A0A4S4E8T8"/>
<keyword evidence="2" id="KW-0732">Signal</keyword>
<reference evidence="3 4" key="1">
    <citation type="journal article" date="2018" name="Proc. Natl. Acad. Sci. U.S.A.">
        <title>Draft genome sequence of Camellia sinensis var. sinensis provides insights into the evolution of the tea genome and tea quality.</title>
        <authorList>
            <person name="Wei C."/>
            <person name="Yang H."/>
            <person name="Wang S."/>
            <person name="Zhao J."/>
            <person name="Liu C."/>
            <person name="Gao L."/>
            <person name="Xia E."/>
            <person name="Lu Y."/>
            <person name="Tai Y."/>
            <person name="She G."/>
            <person name="Sun J."/>
            <person name="Cao H."/>
            <person name="Tong W."/>
            <person name="Gao Q."/>
            <person name="Li Y."/>
            <person name="Deng W."/>
            <person name="Jiang X."/>
            <person name="Wang W."/>
            <person name="Chen Q."/>
            <person name="Zhang S."/>
            <person name="Li H."/>
            <person name="Wu J."/>
            <person name="Wang P."/>
            <person name="Li P."/>
            <person name="Shi C."/>
            <person name="Zheng F."/>
            <person name="Jian J."/>
            <person name="Huang B."/>
            <person name="Shan D."/>
            <person name="Shi M."/>
            <person name="Fang C."/>
            <person name="Yue Y."/>
            <person name="Li F."/>
            <person name="Li D."/>
            <person name="Wei S."/>
            <person name="Han B."/>
            <person name="Jiang C."/>
            <person name="Yin Y."/>
            <person name="Xia T."/>
            <person name="Zhang Z."/>
            <person name="Bennetzen J.L."/>
            <person name="Zhao S."/>
            <person name="Wan X."/>
        </authorList>
    </citation>
    <scope>NUCLEOTIDE SEQUENCE [LARGE SCALE GENOMIC DNA]</scope>
    <source>
        <strain evidence="4">cv. Shuchazao</strain>
        <tissue evidence="3">Leaf</tissue>
    </source>
</reference>
<evidence type="ECO:0000313" key="3">
    <source>
        <dbReference type="EMBL" id="THG12530.1"/>
    </source>
</evidence>
<proteinExistence type="predicted"/>
<dbReference type="PANTHER" id="PTHR33924:SF5">
    <property type="entry name" value="CATION-TRANSPORTING ATPASE"/>
    <property type="match status" value="1"/>
</dbReference>
<organism evidence="3 4">
    <name type="scientific">Camellia sinensis var. sinensis</name>
    <name type="common">China tea</name>
    <dbReference type="NCBI Taxonomy" id="542762"/>
    <lineage>
        <taxon>Eukaryota</taxon>
        <taxon>Viridiplantae</taxon>
        <taxon>Streptophyta</taxon>
        <taxon>Embryophyta</taxon>
        <taxon>Tracheophyta</taxon>
        <taxon>Spermatophyta</taxon>
        <taxon>Magnoliopsida</taxon>
        <taxon>eudicotyledons</taxon>
        <taxon>Gunneridae</taxon>
        <taxon>Pentapetalae</taxon>
        <taxon>asterids</taxon>
        <taxon>Ericales</taxon>
        <taxon>Theaceae</taxon>
        <taxon>Camellia</taxon>
    </lineage>
</organism>
<dbReference type="EMBL" id="SDRB02006509">
    <property type="protein sequence ID" value="THG12530.1"/>
    <property type="molecule type" value="Genomic_DNA"/>
</dbReference>
<feature type="compositionally biased region" description="Basic and acidic residues" evidence="1">
    <location>
        <begin position="286"/>
        <end position="297"/>
    </location>
</feature>
<feature type="signal peptide" evidence="2">
    <location>
        <begin position="1"/>
        <end position="25"/>
    </location>
</feature>
<comment type="caution">
    <text evidence="3">The sequence shown here is derived from an EMBL/GenBank/DDBJ whole genome shotgun (WGS) entry which is preliminary data.</text>
</comment>
<evidence type="ECO:0000256" key="2">
    <source>
        <dbReference type="SAM" id="SignalP"/>
    </source>
</evidence>
<gene>
    <name evidence="3" type="ORF">TEA_000009</name>
</gene>
<name>A0A4S4E8T8_CAMSN</name>
<protein>
    <recommendedName>
        <fullName evidence="5">DUF3741 domain-containing protein</fullName>
    </recommendedName>
</protein>